<sequence>MAGCSGLLVDERGRCLLIGGVVFDDLSFDSLSQLALGVVTIGNSRLDRPNARIALGSASQVIIRASHRRIDFCVHAVNSLRLRGQLVIDVGYSLIHLGNVICRSRQASYRVIYLCLELGKLFLSGNHPTIDCGDFLVKVINPYCQSVRISEDIADVFPVCAGRLRATVSRQGLVQLVSLANNVTLGVSLCCVPQQRINVWLDLRLEILSKLLISSIYGARPIAINQIDAPVKGWSQR</sequence>
<name>A0A120FWA6_PSEFL</name>
<dbReference type="AlphaFoldDB" id="A0A120FWA6"/>
<proteinExistence type="predicted"/>
<evidence type="ECO:0000313" key="2">
    <source>
        <dbReference type="Proteomes" id="UP000063434"/>
    </source>
</evidence>
<organism evidence="1 2">
    <name type="scientific">Pseudomonas fluorescens</name>
    <dbReference type="NCBI Taxonomy" id="294"/>
    <lineage>
        <taxon>Bacteria</taxon>
        <taxon>Pseudomonadati</taxon>
        <taxon>Pseudomonadota</taxon>
        <taxon>Gammaproteobacteria</taxon>
        <taxon>Pseudomonadales</taxon>
        <taxon>Pseudomonadaceae</taxon>
        <taxon>Pseudomonas</taxon>
    </lineage>
</organism>
<gene>
    <name evidence="1" type="ORF">PFL603g_06411</name>
</gene>
<accession>A0A120FWA6</accession>
<dbReference type="Proteomes" id="UP000063434">
    <property type="component" value="Unassembled WGS sequence"/>
</dbReference>
<dbReference type="EMBL" id="LCYC01000066">
    <property type="protein sequence ID" value="KWV69659.1"/>
    <property type="molecule type" value="Genomic_DNA"/>
</dbReference>
<protein>
    <submittedName>
        <fullName evidence="1">Uncharacterized protein</fullName>
    </submittedName>
</protein>
<comment type="caution">
    <text evidence="1">The sequence shown here is derived from an EMBL/GenBank/DDBJ whole genome shotgun (WGS) entry which is preliminary data.</text>
</comment>
<reference evidence="1 2" key="1">
    <citation type="submission" date="2015-05" db="EMBL/GenBank/DDBJ databases">
        <title>A genomic and transcriptomic approach to investigate the blue pigment phenotype in Pseudomonas fluorescens.</title>
        <authorList>
            <person name="Andreani N.A."/>
            <person name="Cardazzo B."/>
        </authorList>
    </citation>
    <scope>NUCLEOTIDE SEQUENCE [LARGE SCALE GENOMIC DNA]</scope>
    <source>
        <strain evidence="1 2">Ps_40</strain>
    </source>
</reference>
<evidence type="ECO:0000313" key="1">
    <source>
        <dbReference type="EMBL" id="KWV69659.1"/>
    </source>
</evidence>